<name>A0A7S1F7H6_NOCSC</name>
<proteinExistence type="predicted"/>
<accession>A0A7S1F7H6</accession>
<evidence type="ECO:0000313" key="1">
    <source>
        <dbReference type="EMBL" id="CAD8849706.1"/>
    </source>
</evidence>
<protein>
    <submittedName>
        <fullName evidence="1">Uncharacterized protein</fullName>
    </submittedName>
</protein>
<sequence length="377" mass="41623">MGTVHTACQVCYDKQEGDCYCREYGPGPSPSAQRRSDALDIVESQSSLVKEVFYLKTGETQILRSLSRTGRLRRMHPQKEVGEENGDVVEELGKCTDGNWEAEHDPVDVPAPPIPRIKREVRMSSQPRVRLRRRPRREPTVELRPPVVPIPLCLLRRVPVSSLDDVPSMLGSGLNAQRPVEVVVPRAEVEVEPQDSASDVDDHSRKRVPGLEFQESDFPDERWLLATTIQQADPFFQGPALSDVRGDVLGLLCSANYNRRGSAARDVSPRQLPGAAVGSLMDGQRAALVFSDGSFTPCFLKLGQSLTTLTIEGTHIKSRLLLLNNVLSVLPSPDMRAVLVLKTEQPITLLFETPTQCASFVACLAMLVCVYNTDVSI</sequence>
<dbReference type="AlphaFoldDB" id="A0A7S1F7H6"/>
<organism evidence="1">
    <name type="scientific">Noctiluca scintillans</name>
    <name type="common">Sea sparkle</name>
    <name type="synonym">Red tide dinoflagellate</name>
    <dbReference type="NCBI Taxonomy" id="2966"/>
    <lineage>
        <taxon>Eukaryota</taxon>
        <taxon>Sar</taxon>
        <taxon>Alveolata</taxon>
        <taxon>Dinophyceae</taxon>
        <taxon>Noctilucales</taxon>
        <taxon>Noctilucaceae</taxon>
        <taxon>Noctiluca</taxon>
    </lineage>
</organism>
<gene>
    <name evidence="1" type="ORF">NSCI0253_LOCUS24056</name>
</gene>
<dbReference type="EMBL" id="HBFQ01034141">
    <property type="protein sequence ID" value="CAD8849706.1"/>
    <property type="molecule type" value="Transcribed_RNA"/>
</dbReference>
<reference evidence="1" key="1">
    <citation type="submission" date="2021-01" db="EMBL/GenBank/DDBJ databases">
        <authorList>
            <person name="Corre E."/>
            <person name="Pelletier E."/>
            <person name="Niang G."/>
            <person name="Scheremetjew M."/>
            <person name="Finn R."/>
            <person name="Kale V."/>
            <person name="Holt S."/>
            <person name="Cochrane G."/>
            <person name="Meng A."/>
            <person name="Brown T."/>
            <person name="Cohen L."/>
        </authorList>
    </citation>
    <scope>NUCLEOTIDE SEQUENCE</scope>
</reference>